<evidence type="ECO:0008006" key="3">
    <source>
        <dbReference type="Google" id="ProtNLM"/>
    </source>
</evidence>
<name>A0A3P3VVS2_9MICO</name>
<dbReference type="RefSeq" id="WP_124972635.1">
    <property type="nucleotide sequence ID" value="NZ_RQVS01000009.1"/>
</dbReference>
<proteinExistence type="predicted"/>
<dbReference type="EMBL" id="RQVS01000009">
    <property type="protein sequence ID" value="RRJ86447.1"/>
    <property type="molecule type" value="Genomic_DNA"/>
</dbReference>
<accession>A0A3P3VVS2</accession>
<dbReference type="AlphaFoldDB" id="A0A3P3VVS2"/>
<sequence length="75" mass="8319">MDEPVIASSALKHGITEDEILHAYRNPIRAWDLGEGFTMIIGANRAALILEVGYVQGTTAIVVIHAMRAREKFLR</sequence>
<comment type="caution">
    <text evidence="1">The sequence shown here is derived from an EMBL/GenBank/DDBJ whole genome shotgun (WGS) entry which is preliminary data.</text>
</comment>
<protein>
    <recommendedName>
        <fullName evidence="3">DUF4258 domain-containing protein</fullName>
    </recommendedName>
</protein>
<reference evidence="1 2" key="1">
    <citation type="submission" date="2018-11" db="EMBL/GenBank/DDBJ databases">
        <title>YIM 102482-1 draft genome.</title>
        <authorList>
            <person name="Li G."/>
            <person name="Jiang Y."/>
        </authorList>
    </citation>
    <scope>NUCLEOTIDE SEQUENCE [LARGE SCALE GENOMIC DNA]</scope>
    <source>
        <strain evidence="1 2">YIM 102482-1</strain>
    </source>
</reference>
<dbReference type="Proteomes" id="UP000274391">
    <property type="component" value="Unassembled WGS sequence"/>
</dbReference>
<evidence type="ECO:0000313" key="2">
    <source>
        <dbReference type="Proteomes" id="UP000274391"/>
    </source>
</evidence>
<evidence type="ECO:0000313" key="1">
    <source>
        <dbReference type="EMBL" id="RRJ86447.1"/>
    </source>
</evidence>
<keyword evidence="2" id="KW-1185">Reference proteome</keyword>
<dbReference type="OrthoDB" id="3577648at2"/>
<organism evidence="1 2">
    <name type="scientific">Gulosibacter macacae</name>
    <dbReference type="NCBI Taxonomy" id="2488791"/>
    <lineage>
        <taxon>Bacteria</taxon>
        <taxon>Bacillati</taxon>
        <taxon>Actinomycetota</taxon>
        <taxon>Actinomycetes</taxon>
        <taxon>Micrococcales</taxon>
        <taxon>Microbacteriaceae</taxon>
        <taxon>Gulosibacter</taxon>
    </lineage>
</organism>
<gene>
    <name evidence="1" type="ORF">EG850_08875</name>
</gene>